<evidence type="ECO:0000313" key="2">
    <source>
        <dbReference type="EMBL" id="QHT98252.1"/>
    </source>
</evidence>
<accession>A0A6C0IYX1</accession>
<feature type="transmembrane region" description="Helical" evidence="1">
    <location>
        <begin position="21"/>
        <end position="50"/>
    </location>
</feature>
<name>A0A6C0IYX1_9ZZZZ</name>
<protein>
    <submittedName>
        <fullName evidence="2">Uncharacterized protein</fullName>
    </submittedName>
</protein>
<keyword evidence="1" id="KW-0472">Membrane</keyword>
<keyword evidence="1" id="KW-1133">Transmembrane helix</keyword>
<keyword evidence="1" id="KW-0812">Transmembrane</keyword>
<organism evidence="2">
    <name type="scientific">viral metagenome</name>
    <dbReference type="NCBI Taxonomy" id="1070528"/>
    <lineage>
        <taxon>unclassified sequences</taxon>
        <taxon>metagenomes</taxon>
        <taxon>organismal metagenomes</taxon>
    </lineage>
</organism>
<dbReference type="AlphaFoldDB" id="A0A6C0IYX1"/>
<proteinExistence type="predicted"/>
<feature type="transmembrane region" description="Helical" evidence="1">
    <location>
        <begin position="62"/>
        <end position="87"/>
    </location>
</feature>
<reference evidence="2" key="1">
    <citation type="journal article" date="2020" name="Nature">
        <title>Giant virus diversity and host interactions through global metagenomics.</title>
        <authorList>
            <person name="Schulz F."/>
            <person name="Roux S."/>
            <person name="Paez-Espino D."/>
            <person name="Jungbluth S."/>
            <person name="Walsh D.A."/>
            <person name="Denef V.J."/>
            <person name="McMahon K.D."/>
            <person name="Konstantinidis K.T."/>
            <person name="Eloe-Fadrosh E.A."/>
            <person name="Kyrpides N.C."/>
            <person name="Woyke T."/>
        </authorList>
    </citation>
    <scope>NUCLEOTIDE SEQUENCE</scope>
    <source>
        <strain evidence="2">GVMAG-M-3300025626-8</strain>
    </source>
</reference>
<sequence>MKKSKSKRSKSSISYANIFKVSFVSGAGTFLGIVPQLIVSIFVFILGLSLKNEADRNGSQGLYYYLGIAIMILGSALGLGMGSSILFNEIFE</sequence>
<evidence type="ECO:0000256" key="1">
    <source>
        <dbReference type="SAM" id="Phobius"/>
    </source>
</evidence>
<dbReference type="EMBL" id="MN740291">
    <property type="protein sequence ID" value="QHT98252.1"/>
    <property type="molecule type" value="Genomic_DNA"/>
</dbReference>